<evidence type="ECO:0000313" key="3">
    <source>
        <dbReference type="Proteomes" id="UP000324832"/>
    </source>
</evidence>
<dbReference type="Proteomes" id="UP000324832">
    <property type="component" value="Unassembled WGS sequence"/>
</dbReference>
<name>A0A5E4QCM4_9NEOP</name>
<sequence length="98" mass="11808">MHNQTKEITENIMVKIDEKLQPLLEENTKLKQSVEKLENLVEKTEEEKKSNNIIIFRLKETEKSNLQLTMKIIEELNKIDVDIDHRYILCDKVWKERN</sequence>
<evidence type="ECO:0000256" key="1">
    <source>
        <dbReference type="SAM" id="Coils"/>
    </source>
</evidence>
<gene>
    <name evidence="2" type="ORF">LSINAPIS_LOCUS6974</name>
</gene>
<dbReference type="AlphaFoldDB" id="A0A5E4QCM4"/>
<protein>
    <submittedName>
        <fullName evidence="2">Uncharacterized protein</fullName>
    </submittedName>
</protein>
<proteinExistence type="predicted"/>
<reference evidence="2 3" key="1">
    <citation type="submission" date="2017-07" db="EMBL/GenBank/DDBJ databases">
        <authorList>
            <person name="Talla V."/>
            <person name="Backstrom N."/>
        </authorList>
    </citation>
    <scope>NUCLEOTIDE SEQUENCE [LARGE SCALE GENOMIC DNA]</scope>
</reference>
<accession>A0A5E4QCM4</accession>
<keyword evidence="3" id="KW-1185">Reference proteome</keyword>
<evidence type="ECO:0000313" key="2">
    <source>
        <dbReference type="EMBL" id="VVC95203.1"/>
    </source>
</evidence>
<feature type="coiled-coil region" evidence="1">
    <location>
        <begin position="20"/>
        <end position="54"/>
    </location>
</feature>
<dbReference type="EMBL" id="FZQP02002226">
    <property type="protein sequence ID" value="VVC95203.1"/>
    <property type="molecule type" value="Genomic_DNA"/>
</dbReference>
<keyword evidence="1" id="KW-0175">Coiled coil</keyword>
<organism evidence="2 3">
    <name type="scientific">Leptidea sinapis</name>
    <dbReference type="NCBI Taxonomy" id="189913"/>
    <lineage>
        <taxon>Eukaryota</taxon>
        <taxon>Metazoa</taxon>
        <taxon>Ecdysozoa</taxon>
        <taxon>Arthropoda</taxon>
        <taxon>Hexapoda</taxon>
        <taxon>Insecta</taxon>
        <taxon>Pterygota</taxon>
        <taxon>Neoptera</taxon>
        <taxon>Endopterygota</taxon>
        <taxon>Lepidoptera</taxon>
        <taxon>Glossata</taxon>
        <taxon>Ditrysia</taxon>
        <taxon>Papilionoidea</taxon>
        <taxon>Pieridae</taxon>
        <taxon>Dismorphiinae</taxon>
        <taxon>Leptidea</taxon>
    </lineage>
</organism>